<dbReference type="AlphaFoldDB" id="A0A2T5I708"/>
<gene>
    <name evidence="1" type="ORF">C8R28_104710</name>
</gene>
<evidence type="ECO:0008006" key="3">
    <source>
        <dbReference type="Google" id="ProtNLM"/>
    </source>
</evidence>
<sequence length="133" mass="14980">MVFFCQGPVQARFPRYHCGLREFQKTEFSAVILSSACEPSGVPADSHSPQDPIRGRLDVIGSNRRTNDLTLETIIKPIKTDADYREALKEVESLMTAEFNTPEGEKLDVLVTLIEAYERKHFPLDLSEPVEAI</sequence>
<evidence type="ECO:0000313" key="2">
    <source>
        <dbReference type="Proteomes" id="UP000244110"/>
    </source>
</evidence>
<accession>A0A2T5I708</accession>
<dbReference type="Proteomes" id="UP000244110">
    <property type="component" value="Unassembled WGS sequence"/>
</dbReference>
<organism evidence="1 2">
    <name type="scientific">Nitrosomonas ureae</name>
    <dbReference type="NCBI Taxonomy" id="44577"/>
    <lineage>
        <taxon>Bacteria</taxon>
        <taxon>Pseudomonadati</taxon>
        <taxon>Pseudomonadota</taxon>
        <taxon>Betaproteobacteria</taxon>
        <taxon>Nitrosomonadales</taxon>
        <taxon>Nitrosomonadaceae</taxon>
        <taxon>Nitrosomonas</taxon>
    </lineage>
</organism>
<protein>
    <recommendedName>
        <fullName evidence="3">HTH-type transcriptional regulator / antitoxin HigA</fullName>
    </recommendedName>
</protein>
<reference evidence="1 2" key="1">
    <citation type="submission" date="2018-04" db="EMBL/GenBank/DDBJ databases">
        <title>Active sludge and wastewater microbial communities from Klosterneuburg, Austria.</title>
        <authorList>
            <person name="Wagner M."/>
        </authorList>
    </citation>
    <scope>NUCLEOTIDE SEQUENCE [LARGE SCALE GENOMIC DNA]</scope>
    <source>
        <strain evidence="1 2">Nm4</strain>
    </source>
</reference>
<comment type="caution">
    <text evidence="1">The sequence shown here is derived from an EMBL/GenBank/DDBJ whole genome shotgun (WGS) entry which is preliminary data.</text>
</comment>
<proteinExistence type="predicted"/>
<evidence type="ECO:0000313" key="1">
    <source>
        <dbReference type="EMBL" id="PTQ79621.1"/>
    </source>
</evidence>
<name>A0A2T5I708_9PROT</name>
<dbReference type="EMBL" id="QAOL01000047">
    <property type="protein sequence ID" value="PTQ79621.1"/>
    <property type="molecule type" value="Genomic_DNA"/>
</dbReference>